<protein>
    <submittedName>
        <fullName evidence="3">YL1_C domain-containing protein</fullName>
    </submittedName>
</protein>
<organism evidence="2 3">
    <name type="scientific">Macrostomum lignano</name>
    <dbReference type="NCBI Taxonomy" id="282301"/>
    <lineage>
        <taxon>Eukaryota</taxon>
        <taxon>Metazoa</taxon>
        <taxon>Spiralia</taxon>
        <taxon>Lophotrochozoa</taxon>
        <taxon>Platyhelminthes</taxon>
        <taxon>Rhabditophora</taxon>
        <taxon>Macrostomorpha</taxon>
        <taxon>Macrostomida</taxon>
        <taxon>Macrostomidae</taxon>
        <taxon>Macrostomum</taxon>
    </lineage>
</organism>
<feature type="compositionally biased region" description="Basic and acidic residues" evidence="1">
    <location>
        <begin position="28"/>
        <end position="38"/>
    </location>
</feature>
<feature type="compositionally biased region" description="Basic residues" evidence="1">
    <location>
        <begin position="90"/>
        <end position="99"/>
    </location>
</feature>
<feature type="compositionally biased region" description="Basic and acidic residues" evidence="1">
    <location>
        <begin position="72"/>
        <end position="89"/>
    </location>
</feature>
<dbReference type="Proteomes" id="UP000095280">
    <property type="component" value="Unplaced"/>
</dbReference>
<dbReference type="WBParaSite" id="maker-unitig_35475-snap-gene-0.1-mRNA-1">
    <property type="protein sequence ID" value="maker-unitig_35475-snap-gene-0.1-mRNA-1"/>
    <property type="gene ID" value="maker-unitig_35475-snap-gene-0.1"/>
</dbReference>
<keyword evidence="2" id="KW-1185">Reference proteome</keyword>
<dbReference type="AlphaFoldDB" id="A0A1I8FI09"/>
<proteinExistence type="predicted"/>
<feature type="region of interest" description="Disordered" evidence="1">
    <location>
        <begin position="28"/>
        <end position="145"/>
    </location>
</feature>
<evidence type="ECO:0000313" key="3">
    <source>
        <dbReference type="WBParaSite" id="maker-unitig_35475-snap-gene-0.1-mRNA-1"/>
    </source>
</evidence>
<accession>A0A1I8FI09</accession>
<evidence type="ECO:0000256" key="1">
    <source>
        <dbReference type="SAM" id="MobiDB-lite"/>
    </source>
</evidence>
<name>A0A1I8FI09_9PLAT</name>
<evidence type="ECO:0000313" key="2">
    <source>
        <dbReference type="Proteomes" id="UP000095280"/>
    </source>
</evidence>
<sequence length="211" mass="23580">MEEEGAPWKRISWRKKRVKEAQFAEWRPMREPSYEQPDRPLQPVDEDDDILVDARAIAPRHQLGVASAASADRTRPAEKSSKKHEAAERKRNKKRLRRRATAERQARVGPASDAPAGAYDRVDGAVPDTGPHPAGPELTRTDKPRCRSCARAAGHRALRRSPYATGDAVARILPYLETKSWPPASPVAYGDLRRAVAGARAQLRQRGCRVR</sequence>
<reference evidence="3" key="1">
    <citation type="submission" date="2016-11" db="UniProtKB">
        <authorList>
            <consortium name="WormBaseParasite"/>
        </authorList>
    </citation>
    <scope>IDENTIFICATION</scope>
</reference>